<gene>
    <name evidence="3" type="ORF">B0H64DRAFT_179013</name>
</gene>
<organism evidence="3 4">
    <name type="scientific">Chaetomium fimeti</name>
    <dbReference type="NCBI Taxonomy" id="1854472"/>
    <lineage>
        <taxon>Eukaryota</taxon>
        <taxon>Fungi</taxon>
        <taxon>Dikarya</taxon>
        <taxon>Ascomycota</taxon>
        <taxon>Pezizomycotina</taxon>
        <taxon>Sordariomycetes</taxon>
        <taxon>Sordariomycetidae</taxon>
        <taxon>Sordariales</taxon>
        <taxon>Chaetomiaceae</taxon>
        <taxon>Chaetomium</taxon>
    </lineage>
</organism>
<feature type="compositionally biased region" description="Basic and acidic residues" evidence="1">
    <location>
        <begin position="447"/>
        <end position="457"/>
    </location>
</feature>
<dbReference type="EMBL" id="JAUEPN010000005">
    <property type="protein sequence ID" value="KAK3294036.1"/>
    <property type="molecule type" value="Genomic_DNA"/>
</dbReference>
<proteinExistence type="predicted"/>
<evidence type="ECO:0000313" key="4">
    <source>
        <dbReference type="Proteomes" id="UP001278766"/>
    </source>
</evidence>
<dbReference type="PANTHER" id="PTHR43828:SF5">
    <property type="entry name" value="TRANSCRIPTIONAL REPRESSOR XBP1"/>
    <property type="match status" value="1"/>
</dbReference>
<sequence length="674" mass="71862">MVSVAALLNPEPPRAPLPTSRPPPVSPSQRTVAFRSQPTPVTPSIETLRMTEDSKNAPRCTARAVMNFPPFEVLDGSSLCEVRKFQVHPFGSIQETCERIPYNSGKKDFFTKTGREGFEAFHYDFKIPGDDTNYTVMWDYCVGLVRMTSFFKCRGYSKTTPAKMLNLNPGLKDITHSITGGSIKAQGYWMPYACARAVCATFCYKIAGALIPLFGPEFPLECIPENAHGHGRMVISPDIVEQARNDAIALFRPVAALPSPRPSRSISPLPSQRSARIHESYDYPSDYDPRLLLSPYTDTDVDYRPTSGSHGRRMCTTMAPLRTPASRPPLGPAPVPTPQGSPGWAAVNRPPQPPAPYHRRGISHLHEGLLSLNVPATANPWLSAIPRSPTPGAAGGTNDWHPSYQPRSDHPNHPPYPDNNSPPPVASTSLPERGATLAPLRLKRRYSKVDATPDTHHYPHPHHNNNNTTTYNNYYNLAATTSEDDGEYDLDYDAGSSHAASPGASASVSPQSVAAAPPPTPVWTGNNSQGANAPPHPRTAKTSTTVTATATVMAMAPSPGDASEEEDGAAARRASERDAALMLMQMHLRGRGGSGGVGDGVGDGLGGKGDGAVSARPSSWAPAPVADAAGAGDAGDVADVAAAAVPAVVSVSRASQPVAAGPTTRSKRRRTLER</sequence>
<dbReference type="InterPro" id="IPR003163">
    <property type="entry name" value="Tscrpt_reg_HTH_APSES-type"/>
</dbReference>
<feature type="region of interest" description="Disordered" evidence="1">
    <location>
        <begin position="591"/>
        <end position="619"/>
    </location>
</feature>
<feature type="region of interest" description="Disordered" evidence="1">
    <location>
        <begin position="651"/>
        <end position="674"/>
    </location>
</feature>
<feature type="compositionally biased region" description="Pro residues" evidence="1">
    <location>
        <begin position="326"/>
        <end position="339"/>
    </location>
</feature>
<dbReference type="GO" id="GO:0000981">
    <property type="term" value="F:DNA-binding transcription factor activity, RNA polymerase II-specific"/>
    <property type="evidence" value="ECO:0007669"/>
    <property type="project" value="UniProtKB-ARBA"/>
</dbReference>
<dbReference type="PANTHER" id="PTHR43828">
    <property type="entry name" value="ASPARAGINASE"/>
    <property type="match status" value="1"/>
</dbReference>
<dbReference type="Gene3D" id="3.10.260.10">
    <property type="entry name" value="Transcription regulator HTH, APSES-type DNA-binding domain"/>
    <property type="match status" value="1"/>
</dbReference>
<dbReference type="Proteomes" id="UP001278766">
    <property type="component" value="Unassembled WGS sequence"/>
</dbReference>
<feature type="compositionally biased region" description="Low complexity" evidence="1">
    <location>
        <begin position="494"/>
        <end position="515"/>
    </location>
</feature>
<comment type="caution">
    <text evidence="3">The sequence shown here is derived from an EMBL/GenBank/DDBJ whole genome shotgun (WGS) entry which is preliminary data.</text>
</comment>
<evidence type="ECO:0000256" key="1">
    <source>
        <dbReference type="SAM" id="MobiDB-lite"/>
    </source>
</evidence>
<feature type="region of interest" description="Disordered" evidence="1">
    <location>
        <begin position="1"/>
        <end position="41"/>
    </location>
</feature>
<reference evidence="3" key="1">
    <citation type="journal article" date="2023" name="Mol. Phylogenet. Evol.">
        <title>Genome-scale phylogeny and comparative genomics of the fungal order Sordariales.</title>
        <authorList>
            <person name="Hensen N."/>
            <person name="Bonometti L."/>
            <person name="Westerberg I."/>
            <person name="Brannstrom I.O."/>
            <person name="Guillou S."/>
            <person name="Cros-Aarteil S."/>
            <person name="Calhoun S."/>
            <person name="Haridas S."/>
            <person name="Kuo A."/>
            <person name="Mondo S."/>
            <person name="Pangilinan J."/>
            <person name="Riley R."/>
            <person name="LaButti K."/>
            <person name="Andreopoulos B."/>
            <person name="Lipzen A."/>
            <person name="Chen C."/>
            <person name="Yan M."/>
            <person name="Daum C."/>
            <person name="Ng V."/>
            <person name="Clum A."/>
            <person name="Steindorff A."/>
            <person name="Ohm R.A."/>
            <person name="Martin F."/>
            <person name="Silar P."/>
            <person name="Natvig D.O."/>
            <person name="Lalanne C."/>
            <person name="Gautier V."/>
            <person name="Ament-Velasquez S.L."/>
            <person name="Kruys A."/>
            <person name="Hutchinson M.I."/>
            <person name="Powell A.J."/>
            <person name="Barry K."/>
            <person name="Miller A.N."/>
            <person name="Grigoriev I.V."/>
            <person name="Debuchy R."/>
            <person name="Gladieux P."/>
            <person name="Hiltunen Thoren M."/>
            <person name="Johannesson H."/>
        </authorList>
    </citation>
    <scope>NUCLEOTIDE SEQUENCE</scope>
    <source>
        <strain evidence="3">CBS 168.71</strain>
    </source>
</reference>
<dbReference type="GeneID" id="87835830"/>
<feature type="region of interest" description="Disordered" evidence="1">
    <location>
        <begin position="383"/>
        <end position="471"/>
    </location>
</feature>
<evidence type="ECO:0000313" key="3">
    <source>
        <dbReference type="EMBL" id="KAK3294036.1"/>
    </source>
</evidence>
<dbReference type="InterPro" id="IPR036887">
    <property type="entry name" value="HTH_APSES_sf"/>
</dbReference>
<reference evidence="3" key="2">
    <citation type="submission" date="2023-06" db="EMBL/GenBank/DDBJ databases">
        <authorList>
            <consortium name="Lawrence Berkeley National Laboratory"/>
            <person name="Haridas S."/>
            <person name="Hensen N."/>
            <person name="Bonometti L."/>
            <person name="Westerberg I."/>
            <person name="Brannstrom I.O."/>
            <person name="Guillou S."/>
            <person name="Cros-Aarteil S."/>
            <person name="Calhoun S."/>
            <person name="Kuo A."/>
            <person name="Mondo S."/>
            <person name="Pangilinan J."/>
            <person name="Riley R."/>
            <person name="Labutti K."/>
            <person name="Andreopoulos B."/>
            <person name="Lipzen A."/>
            <person name="Chen C."/>
            <person name="Yanf M."/>
            <person name="Daum C."/>
            <person name="Ng V."/>
            <person name="Clum A."/>
            <person name="Steindorff A."/>
            <person name="Ohm R."/>
            <person name="Martin F."/>
            <person name="Silar P."/>
            <person name="Natvig D."/>
            <person name="Lalanne C."/>
            <person name="Gautier V."/>
            <person name="Ament-Velasquez S.L."/>
            <person name="Kruys A."/>
            <person name="Hutchinson M.I."/>
            <person name="Powell A.J."/>
            <person name="Barry K."/>
            <person name="Miller A.N."/>
            <person name="Grigoriev I.V."/>
            <person name="Debuchy R."/>
            <person name="Gladieux P."/>
            <person name="Thoren M.H."/>
            <person name="Johannesson H."/>
        </authorList>
    </citation>
    <scope>NUCLEOTIDE SEQUENCE</scope>
    <source>
        <strain evidence="3">CBS 168.71</strain>
    </source>
</reference>
<dbReference type="GO" id="GO:0030907">
    <property type="term" value="C:MBF transcription complex"/>
    <property type="evidence" value="ECO:0007669"/>
    <property type="project" value="TreeGrafter"/>
</dbReference>
<feature type="region of interest" description="Disordered" evidence="1">
    <location>
        <begin position="320"/>
        <end position="360"/>
    </location>
</feature>
<feature type="compositionally biased region" description="Low complexity" evidence="1">
    <location>
        <begin position="651"/>
        <end position="660"/>
    </location>
</feature>
<dbReference type="PROSITE" id="PS51299">
    <property type="entry name" value="HTH_APSES"/>
    <property type="match status" value="1"/>
</dbReference>
<feature type="region of interest" description="Disordered" evidence="1">
    <location>
        <begin position="486"/>
        <end position="543"/>
    </location>
</feature>
<name>A0AAE0HE94_9PEZI</name>
<feature type="compositionally biased region" description="Gly residues" evidence="1">
    <location>
        <begin position="591"/>
        <end position="610"/>
    </location>
</feature>
<protein>
    <recommendedName>
        <fullName evidence="2">HTH APSES-type domain-containing protein</fullName>
    </recommendedName>
</protein>
<dbReference type="SUPFAM" id="SSF54616">
    <property type="entry name" value="DNA-binding domain of Mlu1-box binding protein MBP1"/>
    <property type="match status" value="1"/>
</dbReference>
<dbReference type="GO" id="GO:0003677">
    <property type="term" value="F:DNA binding"/>
    <property type="evidence" value="ECO:0007669"/>
    <property type="project" value="InterPro"/>
</dbReference>
<dbReference type="GO" id="GO:0033309">
    <property type="term" value="C:SBF transcription complex"/>
    <property type="evidence" value="ECO:0007669"/>
    <property type="project" value="TreeGrafter"/>
</dbReference>
<feature type="compositionally biased region" description="Basic residues" evidence="1">
    <location>
        <begin position="665"/>
        <end position="674"/>
    </location>
</feature>
<dbReference type="RefSeq" id="XP_062657550.1">
    <property type="nucleotide sequence ID" value="XM_062798882.1"/>
</dbReference>
<feature type="domain" description="HTH APSES-type" evidence="2">
    <location>
        <begin position="107"/>
        <end position="225"/>
    </location>
</feature>
<dbReference type="AlphaFoldDB" id="A0AAE0HE94"/>
<dbReference type="InterPro" id="IPR051642">
    <property type="entry name" value="SWI6-like"/>
</dbReference>
<accession>A0AAE0HE94</accession>
<evidence type="ECO:0000259" key="2">
    <source>
        <dbReference type="PROSITE" id="PS51299"/>
    </source>
</evidence>
<feature type="compositionally biased region" description="Pro residues" evidence="1">
    <location>
        <begin position="10"/>
        <end position="26"/>
    </location>
</feature>
<keyword evidence="4" id="KW-1185">Reference proteome</keyword>
<feature type="compositionally biased region" description="Pro residues" evidence="1">
    <location>
        <begin position="413"/>
        <end position="425"/>
    </location>
</feature>